<dbReference type="AlphaFoldDB" id="A0A0F9AK59"/>
<reference evidence="1" key="1">
    <citation type="journal article" date="2015" name="Nature">
        <title>Complex archaea that bridge the gap between prokaryotes and eukaryotes.</title>
        <authorList>
            <person name="Spang A."/>
            <person name="Saw J.H."/>
            <person name="Jorgensen S.L."/>
            <person name="Zaremba-Niedzwiedzka K."/>
            <person name="Martijn J."/>
            <person name="Lind A.E."/>
            <person name="van Eijk R."/>
            <person name="Schleper C."/>
            <person name="Guy L."/>
            <person name="Ettema T.J."/>
        </authorList>
    </citation>
    <scope>NUCLEOTIDE SEQUENCE</scope>
</reference>
<gene>
    <name evidence="1" type="ORF">LCGC14_2902300</name>
</gene>
<comment type="caution">
    <text evidence="1">The sequence shown here is derived from an EMBL/GenBank/DDBJ whole genome shotgun (WGS) entry which is preliminary data.</text>
</comment>
<dbReference type="EMBL" id="LAZR01057181">
    <property type="protein sequence ID" value="KKK72596.1"/>
    <property type="molecule type" value="Genomic_DNA"/>
</dbReference>
<evidence type="ECO:0000313" key="1">
    <source>
        <dbReference type="EMBL" id="KKK72596.1"/>
    </source>
</evidence>
<accession>A0A0F9AK59</accession>
<name>A0A0F9AK59_9ZZZZ</name>
<sequence length="197" mass="22112">MAVANYEFVGLSTRKGFNRSLGHFRSVSDIVGEMDTYRNLADILNERLDEKEMEPQQLSPVVNALFVGHPRYRYLNRSCTLKSNIEDFKDLAAEVGKWLAVDIVIAYFHPDLGMTLINPKNIRHWDSVQTLKKNELVTIYAGTFAEKGNEKLINEAMDKLLVLLEGKTVKVSPALTKGKFKQTVRKKAATKAVAAPG</sequence>
<proteinExistence type="predicted"/>
<feature type="non-terminal residue" evidence="1">
    <location>
        <position position="197"/>
    </location>
</feature>
<protein>
    <submittedName>
        <fullName evidence="1">Uncharacterized protein</fullName>
    </submittedName>
</protein>
<organism evidence="1">
    <name type="scientific">marine sediment metagenome</name>
    <dbReference type="NCBI Taxonomy" id="412755"/>
    <lineage>
        <taxon>unclassified sequences</taxon>
        <taxon>metagenomes</taxon>
        <taxon>ecological metagenomes</taxon>
    </lineage>
</organism>